<proteinExistence type="predicted"/>
<evidence type="ECO:0000256" key="1">
    <source>
        <dbReference type="SAM" id="SignalP"/>
    </source>
</evidence>
<dbReference type="Proteomes" id="UP000005953">
    <property type="component" value="Unassembled WGS sequence"/>
</dbReference>
<comment type="caution">
    <text evidence="2">The sequence shown here is derived from an EMBL/GenBank/DDBJ whole genome shotgun (WGS) entry which is preliminary data.</text>
</comment>
<gene>
    <name evidence="2" type="ORF">MED297_05429</name>
</gene>
<accession>A4BKG9</accession>
<sequence>MQRRELLKAMVAAGMLPSAGLLSAPARAEVTRYEGPVYLVLFASGGWDVTSFCDPKDGLIQPSGSGSAVRINNWSASEPIQSAHGIDYAPFADNASLFTNHGNKMLVLNGLDAQTNAHSAGVRHVFSGRFADGYPAVTALAAAQHGAGLPLAFLSNGGYRETAGLTSFSLMQDPSTLGNLVNTNEPQWGAHQYHRPESLGLMDQYRQARMDRLQARATLTRRLSQASEYMENSAAGRDQLKTLNQYLPETSAPTVDADGNWFPLLRQIQLSLVSMAAGLTVAADVVHWGFDTHANHDSEHRVALRNLAAGVDYLWQEAANLDSAHGTNLTGRLRVVIASDFSRTPWYNDGAGKDHWPIGSAVLMQNGGFSRAVVGQTTATHDALGLDPNLEASETGTILTPAHFQTLLRHWSGTNTSAYQQLFPLDDSGLDLRALV</sequence>
<name>A4BKG9_9GAMM</name>
<evidence type="ECO:0008006" key="4">
    <source>
        <dbReference type="Google" id="ProtNLM"/>
    </source>
</evidence>
<dbReference type="OrthoDB" id="9783759at2"/>
<dbReference type="InterPro" id="IPR010869">
    <property type="entry name" value="DUF1501"/>
</dbReference>
<dbReference type="InterPro" id="IPR006311">
    <property type="entry name" value="TAT_signal"/>
</dbReference>
<dbReference type="PROSITE" id="PS51318">
    <property type="entry name" value="TAT"/>
    <property type="match status" value="1"/>
</dbReference>
<dbReference type="HOGENOM" id="CLU_603991_0_0_6"/>
<evidence type="ECO:0000313" key="3">
    <source>
        <dbReference type="Proteomes" id="UP000005953"/>
    </source>
</evidence>
<reference evidence="2 3" key="1">
    <citation type="submission" date="2006-02" db="EMBL/GenBank/DDBJ databases">
        <authorList>
            <person name="Pinhassi J."/>
            <person name="Pedros-Alio C."/>
            <person name="Ferriera S."/>
            <person name="Johnson J."/>
            <person name="Kravitz S."/>
            <person name="Halpern A."/>
            <person name="Remington K."/>
            <person name="Beeson K."/>
            <person name="Tran B."/>
            <person name="Rogers Y.-H."/>
            <person name="Friedman R."/>
            <person name="Venter J.C."/>
        </authorList>
    </citation>
    <scope>NUCLEOTIDE SEQUENCE [LARGE SCALE GENOMIC DNA]</scope>
    <source>
        <strain evidence="2 3">MED297</strain>
    </source>
</reference>
<organism evidence="2 3">
    <name type="scientific">Reinekea blandensis MED297</name>
    <dbReference type="NCBI Taxonomy" id="314283"/>
    <lineage>
        <taxon>Bacteria</taxon>
        <taxon>Pseudomonadati</taxon>
        <taxon>Pseudomonadota</taxon>
        <taxon>Gammaproteobacteria</taxon>
        <taxon>Oceanospirillales</taxon>
        <taxon>Saccharospirillaceae</taxon>
        <taxon>Reinekea</taxon>
    </lineage>
</organism>
<feature type="chain" id="PRO_5002666645" description="Tat (Twin-arginine translocation) pathway signal sequence domain protein" evidence="1">
    <location>
        <begin position="29"/>
        <end position="436"/>
    </location>
</feature>
<dbReference type="RefSeq" id="WP_008048219.1">
    <property type="nucleotide sequence ID" value="NZ_CH724155.1"/>
</dbReference>
<dbReference type="Pfam" id="PF07394">
    <property type="entry name" value="DUF1501"/>
    <property type="match status" value="1"/>
</dbReference>
<protein>
    <recommendedName>
        <fullName evidence="4">Tat (Twin-arginine translocation) pathway signal sequence domain protein</fullName>
    </recommendedName>
</protein>
<dbReference type="STRING" id="314283.MED297_05429"/>
<dbReference type="AlphaFoldDB" id="A4BKG9"/>
<keyword evidence="1" id="KW-0732">Signal</keyword>
<keyword evidence="3" id="KW-1185">Reference proteome</keyword>
<evidence type="ECO:0000313" key="2">
    <source>
        <dbReference type="EMBL" id="EAR07368.1"/>
    </source>
</evidence>
<dbReference type="EMBL" id="AAOE01000045">
    <property type="protein sequence ID" value="EAR07368.1"/>
    <property type="molecule type" value="Genomic_DNA"/>
</dbReference>
<feature type="signal peptide" evidence="1">
    <location>
        <begin position="1"/>
        <end position="28"/>
    </location>
</feature>